<protein>
    <submittedName>
        <fullName evidence="8">Amino acid/amide ABC transporter ATP-binding protein 2, HAAT family</fullName>
    </submittedName>
</protein>
<accession>A0A239K3Z7</accession>
<dbReference type="Pfam" id="PF00005">
    <property type="entry name" value="ABC_tran"/>
    <property type="match status" value="1"/>
</dbReference>
<dbReference type="GO" id="GO:0005524">
    <property type="term" value="F:ATP binding"/>
    <property type="evidence" value="ECO:0007669"/>
    <property type="project" value="UniProtKB-KW"/>
</dbReference>
<comment type="similarity">
    <text evidence="1">Belongs to the ABC transporter superfamily.</text>
</comment>
<name>A0A239K3Z7_9BURK</name>
<organism evidence="8 9">
    <name type="scientific">Noviherbaspirillum humi</name>
    <dbReference type="NCBI Taxonomy" id="1688639"/>
    <lineage>
        <taxon>Bacteria</taxon>
        <taxon>Pseudomonadati</taxon>
        <taxon>Pseudomonadota</taxon>
        <taxon>Betaproteobacteria</taxon>
        <taxon>Burkholderiales</taxon>
        <taxon>Oxalobacteraceae</taxon>
        <taxon>Noviherbaspirillum</taxon>
    </lineage>
</organism>
<dbReference type="InterPro" id="IPR003439">
    <property type="entry name" value="ABC_transporter-like_ATP-bd"/>
</dbReference>
<dbReference type="InterPro" id="IPR003593">
    <property type="entry name" value="AAA+_ATPase"/>
</dbReference>
<dbReference type="AlphaFoldDB" id="A0A239K3Z7"/>
<gene>
    <name evidence="8" type="ORF">SAMN06265795_114124</name>
</gene>
<keyword evidence="3" id="KW-1003">Cell membrane</keyword>
<dbReference type="PROSITE" id="PS50893">
    <property type="entry name" value="ABC_TRANSPORTER_2"/>
    <property type="match status" value="1"/>
</dbReference>
<keyword evidence="5 8" id="KW-0067">ATP-binding</keyword>
<dbReference type="EMBL" id="FZOT01000014">
    <property type="protein sequence ID" value="SNT12855.1"/>
    <property type="molecule type" value="Genomic_DNA"/>
</dbReference>
<proteinExistence type="inferred from homology"/>
<dbReference type="PANTHER" id="PTHR43820:SF6">
    <property type="entry name" value="ABC TRANSPORTER ATP-BINDING PROTEIN"/>
    <property type="match status" value="1"/>
</dbReference>
<dbReference type="GO" id="GO:0015658">
    <property type="term" value="F:branched-chain amino acid transmembrane transporter activity"/>
    <property type="evidence" value="ECO:0007669"/>
    <property type="project" value="TreeGrafter"/>
</dbReference>
<sequence length="274" mass="29295">MQRNEALGPTRPVPFTEKARLHVMSANPILEVDDLHVAYGKVEALHGASLSVAPGQIVTVIGPNGAGKSTMLNAIAGALDGSGQVRGTVRLDCIDVSAAAIESRVAQGMSLVPERRELFASMSVEDNLLLGGYVRRRAGDGSPAEQMNQVYALFPRLRERRRQAAGTLSGGERQMLALGRALMARPKLLLLDEPSLGLAPLIVKEIFRIIVGLKQTGVGILLVEQNARAALQAADHAYVLETGDVVLQGPARELAEDPKVIETYLGLARRDASR</sequence>
<dbReference type="Proteomes" id="UP000198284">
    <property type="component" value="Unassembled WGS sequence"/>
</dbReference>
<dbReference type="SUPFAM" id="SSF52540">
    <property type="entry name" value="P-loop containing nucleoside triphosphate hydrolases"/>
    <property type="match status" value="1"/>
</dbReference>
<dbReference type="GO" id="GO:0015807">
    <property type="term" value="P:L-amino acid transport"/>
    <property type="evidence" value="ECO:0007669"/>
    <property type="project" value="TreeGrafter"/>
</dbReference>
<dbReference type="InterPro" id="IPR027417">
    <property type="entry name" value="P-loop_NTPase"/>
</dbReference>
<evidence type="ECO:0000313" key="9">
    <source>
        <dbReference type="Proteomes" id="UP000198284"/>
    </source>
</evidence>
<keyword evidence="3" id="KW-0472">Membrane</keyword>
<dbReference type="InterPro" id="IPR052156">
    <property type="entry name" value="BCAA_Transport_ATP-bd_LivF"/>
</dbReference>
<evidence type="ECO:0000256" key="6">
    <source>
        <dbReference type="ARBA" id="ARBA00022970"/>
    </source>
</evidence>
<keyword evidence="9" id="KW-1185">Reference proteome</keyword>
<evidence type="ECO:0000259" key="7">
    <source>
        <dbReference type="PROSITE" id="PS50893"/>
    </source>
</evidence>
<reference evidence="8 9" key="1">
    <citation type="submission" date="2017-06" db="EMBL/GenBank/DDBJ databases">
        <authorList>
            <person name="Kim H.J."/>
            <person name="Triplett B.A."/>
        </authorList>
    </citation>
    <scope>NUCLEOTIDE SEQUENCE [LARGE SCALE GENOMIC DNA]</scope>
    <source>
        <strain evidence="8 9">U15</strain>
    </source>
</reference>
<evidence type="ECO:0000313" key="8">
    <source>
        <dbReference type="EMBL" id="SNT12855.1"/>
    </source>
</evidence>
<dbReference type="PANTHER" id="PTHR43820">
    <property type="entry name" value="HIGH-AFFINITY BRANCHED-CHAIN AMINO ACID TRANSPORT ATP-BINDING PROTEIN LIVF"/>
    <property type="match status" value="1"/>
</dbReference>
<dbReference type="PROSITE" id="PS00211">
    <property type="entry name" value="ABC_TRANSPORTER_1"/>
    <property type="match status" value="1"/>
</dbReference>
<keyword evidence="4" id="KW-0547">Nucleotide-binding</keyword>
<dbReference type="GO" id="GO:0016887">
    <property type="term" value="F:ATP hydrolysis activity"/>
    <property type="evidence" value="ECO:0007669"/>
    <property type="project" value="InterPro"/>
</dbReference>
<evidence type="ECO:0000256" key="2">
    <source>
        <dbReference type="ARBA" id="ARBA00022448"/>
    </source>
</evidence>
<evidence type="ECO:0000256" key="4">
    <source>
        <dbReference type="ARBA" id="ARBA00022741"/>
    </source>
</evidence>
<dbReference type="SMART" id="SM00382">
    <property type="entry name" value="AAA"/>
    <property type="match status" value="1"/>
</dbReference>
<evidence type="ECO:0000256" key="3">
    <source>
        <dbReference type="ARBA" id="ARBA00022475"/>
    </source>
</evidence>
<evidence type="ECO:0000256" key="5">
    <source>
        <dbReference type="ARBA" id="ARBA00022840"/>
    </source>
</evidence>
<dbReference type="Gene3D" id="3.40.50.300">
    <property type="entry name" value="P-loop containing nucleotide triphosphate hydrolases"/>
    <property type="match status" value="1"/>
</dbReference>
<keyword evidence="6" id="KW-0029">Amino-acid transport</keyword>
<dbReference type="OrthoDB" id="9776369at2"/>
<feature type="domain" description="ABC transporter" evidence="7">
    <location>
        <begin position="30"/>
        <end position="267"/>
    </location>
</feature>
<evidence type="ECO:0000256" key="1">
    <source>
        <dbReference type="ARBA" id="ARBA00005417"/>
    </source>
</evidence>
<keyword evidence="2" id="KW-0813">Transport</keyword>
<dbReference type="InterPro" id="IPR017871">
    <property type="entry name" value="ABC_transporter-like_CS"/>
</dbReference>
<dbReference type="CDD" id="cd03224">
    <property type="entry name" value="ABC_TM1139_LivF_branched"/>
    <property type="match status" value="1"/>
</dbReference>